<evidence type="ECO:0000313" key="2">
    <source>
        <dbReference type="Proteomes" id="UP001172673"/>
    </source>
</evidence>
<evidence type="ECO:0008006" key="3">
    <source>
        <dbReference type="Google" id="ProtNLM"/>
    </source>
</evidence>
<proteinExistence type="predicted"/>
<organism evidence="1 2">
    <name type="scientific">Cladophialophora chaetospira</name>
    <dbReference type="NCBI Taxonomy" id="386627"/>
    <lineage>
        <taxon>Eukaryota</taxon>
        <taxon>Fungi</taxon>
        <taxon>Dikarya</taxon>
        <taxon>Ascomycota</taxon>
        <taxon>Pezizomycotina</taxon>
        <taxon>Eurotiomycetes</taxon>
        <taxon>Chaetothyriomycetidae</taxon>
        <taxon>Chaetothyriales</taxon>
        <taxon>Herpotrichiellaceae</taxon>
        <taxon>Cladophialophora</taxon>
    </lineage>
</organism>
<dbReference type="AlphaFoldDB" id="A0AA38X4E2"/>
<gene>
    <name evidence="1" type="ORF">H2200_008614</name>
</gene>
<sequence length="168" mass="18954">MALFSKLGHTVCYFVPAVVGPLLKWFFGISDDSRPLREFRTVFMTAIVKAVFNDPTPVSMREQQQASFVDPPPDRSMWISQDTFSVPLNHNLSESLRKAAVALATQKFEIPEASAVPVNGEWIGHRNKSQKYGEVEQASLSDEETYTRLSKDTNEQMVIIYLHGGQFL</sequence>
<name>A0AA38X4E2_9EURO</name>
<dbReference type="Proteomes" id="UP001172673">
    <property type="component" value="Unassembled WGS sequence"/>
</dbReference>
<protein>
    <recommendedName>
        <fullName evidence="3">Alpha/beta hydrolase fold-3 domain-containing protein</fullName>
    </recommendedName>
</protein>
<reference evidence="1" key="1">
    <citation type="submission" date="2022-10" db="EMBL/GenBank/DDBJ databases">
        <title>Culturing micro-colonial fungi from biological soil crusts in the Mojave desert and describing Neophaeococcomyces mojavensis, and introducing the new genera and species Taxawa tesnikishii.</title>
        <authorList>
            <person name="Kurbessoian T."/>
            <person name="Stajich J.E."/>
        </authorList>
    </citation>
    <scope>NUCLEOTIDE SEQUENCE</scope>
    <source>
        <strain evidence="1">TK_41</strain>
    </source>
</reference>
<dbReference type="EMBL" id="JAPDRK010000013">
    <property type="protein sequence ID" value="KAJ9606606.1"/>
    <property type="molecule type" value="Genomic_DNA"/>
</dbReference>
<comment type="caution">
    <text evidence="1">The sequence shown here is derived from an EMBL/GenBank/DDBJ whole genome shotgun (WGS) entry which is preliminary data.</text>
</comment>
<evidence type="ECO:0000313" key="1">
    <source>
        <dbReference type="EMBL" id="KAJ9606606.1"/>
    </source>
</evidence>
<keyword evidence="2" id="KW-1185">Reference proteome</keyword>
<accession>A0AA38X4E2</accession>